<dbReference type="InterPro" id="IPR029044">
    <property type="entry name" value="Nucleotide-diphossugar_trans"/>
</dbReference>
<feature type="domain" description="Glycosyltransferase 2-like" evidence="1">
    <location>
        <begin position="10"/>
        <end position="133"/>
    </location>
</feature>
<dbReference type="EMBL" id="MN577571">
    <property type="protein sequence ID" value="QGT50691.1"/>
    <property type="molecule type" value="Genomic_DNA"/>
</dbReference>
<name>A0A650EMZ7_9BACT</name>
<evidence type="ECO:0000313" key="2">
    <source>
        <dbReference type="EMBL" id="QGT50691.1"/>
    </source>
</evidence>
<proteinExistence type="predicted"/>
<dbReference type="Gene3D" id="3.90.550.10">
    <property type="entry name" value="Spore Coat Polysaccharide Biosynthesis Protein SpsA, Chain A"/>
    <property type="match status" value="1"/>
</dbReference>
<dbReference type="Pfam" id="PF00535">
    <property type="entry name" value="Glycos_transf_2"/>
    <property type="match status" value="1"/>
</dbReference>
<dbReference type="PANTHER" id="PTHR22916">
    <property type="entry name" value="GLYCOSYLTRANSFERASE"/>
    <property type="match status" value="1"/>
</dbReference>
<sequence>MNTAKPGLFSICLLGYNHAPFIAKNLQAFWQCNWPAVEIIVLDDGSKDNSRQILQELAEKSPVPIKLILQENAGNIAKNFNTLLRHAEGEFIQFMALDDMPNPAGVQEALARLQNTPTDAFVFSEQTPLINERGEEQGFSPFKLHEGEQATPQNMLELEYNHLHSFFIQNAVFRKSAVAAVGGFDEDQTGDDIILRTKLFRMLEGNPNMRFEIIKTPLCHYRIHENNIHKNRLRQIKTATEYLERYWPQRPNPAVLIEWAKDLIQNEPYEKTFEMFALNKRCGQLILNKELQTALITKITREHSPWHFIYKKEKNCKQRTITLFSCLRFSYTHKS</sequence>
<dbReference type="AlphaFoldDB" id="A0A650EMZ7"/>
<dbReference type="CDD" id="cd00761">
    <property type="entry name" value="Glyco_tranf_GTA_type"/>
    <property type="match status" value="1"/>
</dbReference>
<reference evidence="2" key="1">
    <citation type="journal article" date="2020" name="J. ISSAAS">
        <title>Lactobacilli and other gastrointestinal microbiota of Peromyscus leucopus, reservoir host for agents of Lyme disease and other zoonoses in North America.</title>
        <authorList>
            <person name="Milovic A."/>
            <person name="Bassam K."/>
            <person name="Shao H."/>
            <person name="Chatzistamou I."/>
            <person name="Tufts D.M."/>
            <person name="Diuk-Wasser M."/>
            <person name="Barbour A.G."/>
        </authorList>
    </citation>
    <scope>NUCLEOTIDE SEQUENCE</scope>
    <source>
        <strain evidence="2">LL30</strain>
    </source>
</reference>
<protein>
    <recommendedName>
        <fullName evidence="1">Glycosyltransferase 2-like domain-containing protein</fullName>
    </recommendedName>
</protein>
<dbReference type="InterPro" id="IPR001173">
    <property type="entry name" value="Glyco_trans_2-like"/>
</dbReference>
<evidence type="ECO:0000259" key="1">
    <source>
        <dbReference type="Pfam" id="PF00535"/>
    </source>
</evidence>
<organism evidence="2">
    <name type="scientific">uncultured Elusimicrobia bacterium</name>
    <dbReference type="NCBI Taxonomy" id="699876"/>
    <lineage>
        <taxon>Bacteria</taxon>
        <taxon>Pseudomonadati</taxon>
        <taxon>Elusimicrobiota</taxon>
        <taxon>Elusimicrobia</taxon>
        <taxon>environmental samples</taxon>
    </lineage>
</organism>
<dbReference type="GO" id="GO:0016758">
    <property type="term" value="F:hexosyltransferase activity"/>
    <property type="evidence" value="ECO:0007669"/>
    <property type="project" value="UniProtKB-ARBA"/>
</dbReference>
<gene>
    <name evidence="2" type="ORF">Elusimicrob1349_1610</name>
</gene>
<dbReference type="SUPFAM" id="SSF53448">
    <property type="entry name" value="Nucleotide-diphospho-sugar transferases"/>
    <property type="match status" value="1"/>
</dbReference>
<accession>A0A650EMZ7</accession>